<organism evidence="1 2">
    <name type="scientific">Lupinus albus</name>
    <name type="common">White lupine</name>
    <name type="synonym">Lupinus termis</name>
    <dbReference type="NCBI Taxonomy" id="3870"/>
    <lineage>
        <taxon>Eukaryota</taxon>
        <taxon>Viridiplantae</taxon>
        <taxon>Streptophyta</taxon>
        <taxon>Embryophyta</taxon>
        <taxon>Tracheophyta</taxon>
        <taxon>Spermatophyta</taxon>
        <taxon>Magnoliopsida</taxon>
        <taxon>eudicotyledons</taxon>
        <taxon>Gunneridae</taxon>
        <taxon>Pentapetalae</taxon>
        <taxon>rosids</taxon>
        <taxon>fabids</taxon>
        <taxon>Fabales</taxon>
        <taxon>Fabaceae</taxon>
        <taxon>Papilionoideae</taxon>
        <taxon>50 kb inversion clade</taxon>
        <taxon>genistoids sensu lato</taxon>
        <taxon>core genistoids</taxon>
        <taxon>Genisteae</taxon>
        <taxon>Lupinus</taxon>
    </lineage>
</organism>
<evidence type="ECO:0000313" key="1">
    <source>
        <dbReference type="EMBL" id="KAE9589735.1"/>
    </source>
</evidence>
<gene>
    <name evidence="1" type="ORF">Lalb_Chr21g0312091</name>
</gene>
<evidence type="ECO:0000313" key="2">
    <source>
        <dbReference type="Proteomes" id="UP000447434"/>
    </source>
</evidence>
<dbReference type="EMBL" id="WOCE01000021">
    <property type="protein sequence ID" value="KAE9589735.1"/>
    <property type="molecule type" value="Genomic_DNA"/>
</dbReference>
<keyword evidence="2" id="KW-1185">Reference proteome</keyword>
<proteinExistence type="predicted"/>
<protein>
    <submittedName>
        <fullName evidence="1">Putative transcription factor C2H2 family</fullName>
    </submittedName>
</protein>
<sequence>MDNSFRFLLDDSSQLIMCRLCNEHFANLEVALVHARTHLVLGMIATRRLYYENRVNSSSDLLLNFTRQPYYRRSIFDMTHLLPNPSPGWVMRNMRGPPIYEDFSEMEVSRDDGTRPFVNLLDKPIKNNEFVNMEVANPDLEGIDLTLKL</sequence>
<dbReference type="AlphaFoldDB" id="A0A6A5LLG4"/>
<comment type="caution">
    <text evidence="1">The sequence shown here is derived from an EMBL/GenBank/DDBJ whole genome shotgun (WGS) entry which is preliminary data.</text>
</comment>
<dbReference type="OrthoDB" id="1385355at2759"/>
<accession>A0A6A5LLG4</accession>
<dbReference type="Proteomes" id="UP000447434">
    <property type="component" value="Chromosome 21"/>
</dbReference>
<name>A0A6A5LLG4_LUPAL</name>
<reference evidence="2" key="1">
    <citation type="journal article" date="2020" name="Nat. Commun.">
        <title>Genome sequence of the cluster root forming white lupin.</title>
        <authorList>
            <person name="Hufnagel B."/>
            <person name="Marques A."/>
            <person name="Soriano A."/>
            <person name="Marques L."/>
            <person name="Divol F."/>
            <person name="Doumas P."/>
            <person name="Sallet E."/>
            <person name="Mancinotti D."/>
            <person name="Carrere S."/>
            <person name="Marande W."/>
            <person name="Arribat S."/>
            <person name="Keller J."/>
            <person name="Huneau C."/>
            <person name="Blein T."/>
            <person name="Aime D."/>
            <person name="Laguerre M."/>
            <person name="Taylor J."/>
            <person name="Schubert V."/>
            <person name="Nelson M."/>
            <person name="Geu-Flores F."/>
            <person name="Crespi M."/>
            <person name="Gallardo-Guerrero K."/>
            <person name="Delaux P.-M."/>
            <person name="Salse J."/>
            <person name="Berges H."/>
            <person name="Guyot R."/>
            <person name="Gouzy J."/>
            <person name="Peret B."/>
        </authorList>
    </citation>
    <scope>NUCLEOTIDE SEQUENCE [LARGE SCALE GENOMIC DNA]</scope>
    <source>
        <strain evidence="2">cv. Amiga</strain>
    </source>
</reference>
<dbReference type="InterPro" id="IPR013087">
    <property type="entry name" value="Znf_C2H2_type"/>
</dbReference>
<dbReference type="PROSITE" id="PS00028">
    <property type="entry name" value="ZINC_FINGER_C2H2_1"/>
    <property type="match status" value="1"/>
</dbReference>